<proteinExistence type="predicted"/>
<name>A0ABX5ZRI5_STRTE</name>
<dbReference type="RefSeq" id="WP_150154750.1">
    <property type="nucleotide sequence ID" value="NZ_CP043959.1"/>
</dbReference>
<feature type="region of interest" description="Disordered" evidence="1">
    <location>
        <begin position="14"/>
        <end position="69"/>
    </location>
</feature>
<dbReference type="EMBL" id="CP043959">
    <property type="protein sequence ID" value="QER86955.1"/>
    <property type="molecule type" value="Genomic_DNA"/>
</dbReference>
<keyword evidence="3" id="KW-1185">Reference proteome</keyword>
<accession>A0ABX5ZRI5</accession>
<gene>
    <name evidence="2" type="ORF">F3L20_14580</name>
</gene>
<sequence>MITVSCAAREEVFDAGGGSAAGGPRPPWAPTGVKDPADEDTLYGKDHVGPGGRARARVAPSRSGRPGRAYDEVVRQLENEGIARFVGAGPQPLDAVTAASDSKGVDAE</sequence>
<evidence type="ECO:0000313" key="2">
    <source>
        <dbReference type="EMBL" id="QER86955.1"/>
    </source>
</evidence>
<reference evidence="2 3" key="1">
    <citation type="submission" date="2019-09" db="EMBL/GenBank/DDBJ databases">
        <title>Draft genome sequence of the Ebosin-producing strain Streptomyces sp. 139.</title>
        <authorList>
            <person name="Ai L."/>
            <person name="Geng M."/>
            <person name="Ma M."/>
            <person name="Bai L."/>
        </authorList>
    </citation>
    <scope>NUCLEOTIDE SEQUENCE [LARGE SCALE GENOMIC DNA]</scope>
    <source>
        <strain evidence="2 3">139</strain>
    </source>
</reference>
<evidence type="ECO:0000256" key="1">
    <source>
        <dbReference type="SAM" id="MobiDB-lite"/>
    </source>
</evidence>
<organism evidence="2 3">
    <name type="scientific">Streptomyces tendae</name>
    <dbReference type="NCBI Taxonomy" id="1932"/>
    <lineage>
        <taxon>Bacteria</taxon>
        <taxon>Bacillati</taxon>
        <taxon>Actinomycetota</taxon>
        <taxon>Actinomycetes</taxon>
        <taxon>Kitasatosporales</taxon>
        <taxon>Streptomycetaceae</taxon>
        <taxon>Streptomyces</taxon>
    </lineage>
</organism>
<protein>
    <submittedName>
        <fullName evidence="2">Uncharacterized protein</fullName>
    </submittedName>
</protein>
<dbReference type="InterPro" id="IPR013785">
    <property type="entry name" value="Aldolase_TIM"/>
</dbReference>
<dbReference type="Gene3D" id="3.20.20.70">
    <property type="entry name" value="Aldolase class I"/>
    <property type="match status" value="1"/>
</dbReference>
<evidence type="ECO:0000313" key="3">
    <source>
        <dbReference type="Proteomes" id="UP000324308"/>
    </source>
</evidence>
<dbReference type="Proteomes" id="UP000324308">
    <property type="component" value="Chromosome"/>
</dbReference>